<sequence>MKKTLLILLLLLGVSRCQRDFNTKTDAIQLIPYKMDYIIKVDNLKDLSSLSENHPVLSKLTDNQISNYKALLQKLNTTDMSYLGFKVHGDESLFSISTKFHDSLIAQDSTAYHLPISPSMSIGELGLKNDTLYYRQIDSLFFGSNSQSLVSTADTIKTNSNTASLIHTMSDNASAGWMASANSPLYHKLSLGTSTDSISLSNTSAFDVDFDSDAIRYNGITKLDSLSLIYILNSTTAQELKSQKIAPRSVDQLTSISFNDFEQLRHNLESYTKTKLDSTIPFLNYSDEIALFKSEKNTSVVVHAIDAQLMKDYMEQQSLVETFRDFSIFQIEDESVFRRNLSPLLQLEDVNYVVQIEDFFVFSDKVSTLQTIISSNLNNQTLSEAEAFKSINESLSDASSLFVYKNGESLSESLGDDFKVFNANAVQYIVEDDFAHMNGVIKSFNASRRSAGISEAFNYKLPDAILNPPQVVKNHITKGKDILVQDVKNKIHLISASGRRLWTKQLTGEILGQVEQIDIYKNGRLQLAFATANRLYVLDRNGNDVGPFPIKFRDKVTQPLSVFDYDSKRDYRLLITQGSKLLMYSTKAKRIKGFDFKGSNSEILTQPKHIRNARKDYIVFAQGNRLKILNRRGQNRINVSNTIDFSGNPIFLHKNKFTTTNKNGQLVQVDMQGRVLTVAMGLKTNHSIDATSKTLVSFSENELKIRAKTLDLDYGDYTAPKLFYLNDKIYVTLTDKQAKKVHLFDSKAEYMPNFPVYGSASATIANLNNSGGLELVTQSDDQTILVYHIN</sequence>
<dbReference type="RefSeq" id="WP_386101277.1">
    <property type="nucleotide sequence ID" value="NZ_JBHSAT010000021.1"/>
</dbReference>
<evidence type="ECO:0000313" key="1">
    <source>
        <dbReference type="EMBL" id="MFC3877928.1"/>
    </source>
</evidence>
<reference evidence="2" key="1">
    <citation type="journal article" date="2019" name="Int. J. Syst. Evol. Microbiol.">
        <title>The Global Catalogue of Microorganisms (GCM) 10K type strain sequencing project: providing services to taxonomists for standard genome sequencing and annotation.</title>
        <authorList>
            <consortium name="The Broad Institute Genomics Platform"/>
            <consortium name="The Broad Institute Genome Sequencing Center for Infectious Disease"/>
            <person name="Wu L."/>
            <person name="Ma J."/>
        </authorList>
    </citation>
    <scope>NUCLEOTIDE SEQUENCE [LARGE SCALE GENOMIC DNA]</scope>
    <source>
        <strain evidence="2">CECT 8979</strain>
    </source>
</reference>
<dbReference type="InterPro" id="IPR015943">
    <property type="entry name" value="WD40/YVTN_repeat-like_dom_sf"/>
</dbReference>
<evidence type="ECO:0000313" key="2">
    <source>
        <dbReference type="Proteomes" id="UP001595812"/>
    </source>
</evidence>
<proteinExistence type="predicted"/>
<comment type="caution">
    <text evidence="1">The sequence shown here is derived from an EMBL/GenBank/DDBJ whole genome shotgun (WGS) entry which is preliminary data.</text>
</comment>
<dbReference type="EMBL" id="JBHSAT010000021">
    <property type="protein sequence ID" value="MFC3877928.1"/>
    <property type="molecule type" value="Genomic_DNA"/>
</dbReference>
<dbReference type="Proteomes" id="UP001595812">
    <property type="component" value="Unassembled WGS sequence"/>
</dbReference>
<gene>
    <name evidence="1" type="ORF">ACFOSX_11890</name>
</gene>
<keyword evidence="2" id="KW-1185">Reference proteome</keyword>
<dbReference type="Gene3D" id="2.130.10.10">
    <property type="entry name" value="YVTN repeat-like/Quinoprotein amine dehydrogenase"/>
    <property type="match status" value="1"/>
</dbReference>
<accession>A0ABV8AIW0</accession>
<name>A0ABV8AIW0_9FLAO</name>
<dbReference type="SUPFAM" id="SSF69322">
    <property type="entry name" value="Tricorn protease domain 2"/>
    <property type="match status" value="1"/>
</dbReference>
<organism evidence="1 2">
    <name type="scientific">Winogradskyella maritima</name>
    <dbReference type="NCBI Taxonomy" id="1517766"/>
    <lineage>
        <taxon>Bacteria</taxon>
        <taxon>Pseudomonadati</taxon>
        <taxon>Bacteroidota</taxon>
        <taxon>Flavobacteriia</taxon>
        <taxon>Flavobacteriales</taxon>
        <taxon>Flavobacteriaceae</taxon>
        <taxon>Winogradskyella</taxon>
    </lineage>
</organism>
<protein>
    <submittedName>
        <fullName evidence="1">Uncharacterized protein</fullName>
    </submittedName>
</protein>